<dbReference type="SUPFAM" id="SSF56601">
    <property type="entry name" value="beta-lactamase/transpeptidase-like"/>
    <property type="match status" value="1"/>
</dbReference>
<dbReference type="AlphaFoldDB" id="A0A1G6Y9Q7"/>
<proteinExistence type="predicted"/>
<dbReference type="OrthoDB" id="262125at2"/>
<dbReference type="InterPro" id="IPR001466">
    <property type="entry name" value="Beta-lactam-related"/>
</dbReference>
<dbReference type="RefSeq" id="WP_091036623.1">
    <property type="nucleotide sequence ID" value="NZ_FNAD01000008.1"/>
</dbReference>
<name>A0A1G6Y9Q7_9ACTN</name>
<evidence type="ECO:0000313" key="2">
    <source>
        <dbReference type="EMBL" id="SDD86315.1"/>
    </source>
</evidence>
<dbReference type="PANTHER" id="PTHR43283">
    <property type="entry name" value="BETA-LACTAMASE-RELATED"/>
    <property type="match status" value="1"/>
</dbReference>
<feature type="domain" description="Beta-lactamase-related" evidence="1">
    <location>
        <begin position="7"/>
        <end position="326"/>
    </location>
</feature>
<gene>
    <name evidence="2" type="ORF">SAMN05216270_108179</name>
</gene>
<dbReference type="InterPro" id="IPR012338">
    <property type="entry name" value="Beta-lactam/transpept-like"/>
</dbReference>
<reference evidence="3" key="1">
    <citation type="submission" date="2016-10" db="EMBL/GenBank/DDBJ databases">
        <authorList>
            <person name="Varghese N."/>
            <person name="Submissions S."/>
        </authorList>
    </citation>
    <scope>NUCLEOTIDE SEQUENCE [LARGE SCALE GENOMIC DNA]</scope>
    <source>
        <strain evidence="3">CGMCC 4.3516</strain>
    </source>
</reference>
<dbReference type="InterPro" id="IPR050789">
    <property type="entry name" value="Diverse_Enzym_Activities"/>
</dbReference>
<sequence length="459" mass="49392">MTVEELNETVAQYAEAYAVPGVSVGIWHQGREIYAAHGVTSVENPLPVDRDTIFTLGSISKSFTATALVILAEQGKVDFDAPVRRYLPGLELADEETAASITVAHLLNHTAGLDTWMLLDTGDGDDALKTYVDNLEELTVIGKPGERASYSQAGFNLLGRVIEAVTGTTYEKAVSRLLLEPLGLERSTFFAAEAMTHRFSLGHNVDDEGTTVSRPWKLHRAQNPGGGLASTASDLVRWARFHLGDGTAPSGERLVSAEALRAMRNPTVELRGSSTGDAFGICWFLREIDGAASFGHGGSAYGQFADLIVVPEHDFAIAVATNAAPGGTPCNLAVIRWALEHYLGLIDRDPEPVAYEAVRAAEVVGDFDVDMMTVTVTDEGGRLTLAARIKPELREASEDELPADCEPAHMGFLAEDGDDYIITEGPLEGQRGYFDRGEDGAITGIDLGGREFRRVVRAD</sequence>
<organism evidence="2 3">
    <name type="scientific">Glycomyces harbinensis</name>
    <dbReference type="NCBI Taxonomy" id="58114"/>
    <lineage>
        <taxon>Bacteria</taxon>
        <taxon>Bacillati</taxon>
        <taxon>Actinomycetota</taxon>
        <taxon>Actinomycetes</taxon>
        <taxon>Glycomycetales</taxon>
        <taxon>Glycomycetaceae</taxon>
        <taxon>Glycomyces</taxon>
    </lineage>
</organism>
<dbReference type="Proteomes" id="UP000198949">
    <property type="component" value="Unassembled WGS sequence"/>
</dbReference>
<dbReference type="Gene3D" id="3.40.710.10">
    <property type="entry name" value="DD-peptidase/beta-lactamase superfamily"/>
    <property type="match status" value="1"/>
</dbReference>
<dbReference type="STRING" id="58114.SAMN05216270_108179"/>
<evidence type="ECO:0000259" key="1">
    <source>
        <dbReference type="Pfam" id="PF00144"/>
    </source>
</evidence>
<protein>
    <submittedName>
        <fullName evidence="2">CubicO group peptidase, beta-lactamase class C family</fullName>
    </submittedName>
</protein>
<dbReference type="Pfam" id="PF00144">
    <property type="entry name" value="Beta-lactamase"/>
    <property type="match status" value="1"/>
</dbReference>
<evidence type="ECO:0000313" key="3">
    <source>
        <dbReference type="Proteomes" id="UP000198949"/>
    </source>
</evidence>
<dbReference type="PANTHER" id="PTHR43283:SF3">
    <property type="entry name" value="BETA-LACTAMASE FAMILY PROTEIN (AFU_ORTHOLOGUE AFUA_5G07500)"/>
    <property type="match status" value="1"/>
</dbReference>
<accession>A0A1G6Y9Q7</accession>
<keyword evidence="3" id="KW-1185">Reference proteome</keyword>
<dbReference type="EMBL" id="FNAD01000008">
    <property type="protein sequence ID" value="SDD86315.1"/>
    <property type="molecule type" value="Genomic_DNA"/>
</dbReference>